<dbReference type="EMBL" id="VSSQ01033980">
    <property type="protein sequence ID" value="MPM85771.1"/>
    <property type="molecule type" value="Genomic_DNA"/>
</dbReference>
<evidence type="ECO:0000313" key="1">
    <source>
        <dbReference type="EMBL" id="MPM85771.1"/>
    </source>
</evidence>
<accession>A0A645D925</accession>
<dbReference type="Gene3D" id="3.30.2130.10">
    <property type="entry name" value="VC0802-like"/>
    <property type="match status" value="1"/>
</dbReference>
<proteinExistence type="predicted"/>
<name>A0A645D925_9ZZZZ</name>
<evidence type="ECO:0008006" key="2">
    <source>
        <dbReference type="Google" id="ProtNLM"/>
    </source>
</evidence>
<sequence length="42" mass="4841">MYAFSNKDVALGVIRAADIDQVIEVLQKNEMQLLRQSDIYQL</sequence>
<organism evidence="1">
    <name type="scientific">bioreactor metagenome</name>
    <dbReference type="NCBI Taxonomy" id="1076179"/>
    <lineage>
        <taxon>unclassified sequences</taxon>
        <taxon>metagenomes</taxon>
        <taxon>ecological metagenomes</taxon>
    </lineage>
</organism>
<comment type="caution">
    <text evidence="1">The sequence shown here is derived from an EMBL/GenBank/DDBJ whole genome shotgun (WGS) entry which is preliminary data.</text>
</comment>
<gene>
    <name evidence="1" type="ORF">SDC9_132852</name>
</gene>
<dbReference type="AlphaFoldDB" id="A0A645D925"/>
<protein>
    <recommendedName>
        <fullName evidence="2">ACT domain-containing protein</fullName>
    </recommendedName>
</protein>
<reference evidence="1" key="1">
    <citation type="submission" date="2019-08" db="EMBL/GenBank/DDBJ databases">
        <authorList>
            <person name="Kucharzyk K."/>
            <person name="Murdoch R.W."/>
            <person name="Higgins S."/>
            <person name="Loffler F."/>
        </authorList>
    </citation>
    <scope>NUCLEOTIDE SEQUENCE</scope>
</reference>